<comment type="caution">
    <text evidence="7">The sequence shown here is derived from an EMBL/GenBank/DDBJ whole genome shotgun (WGS) entry which is preliminary data.</text>
</comment>
<evidence type="ECO:0000313" key="8">
    <source>
        <dbReference type="Proteomes" id="UP000283530"/>
    </source>
</evidence>
<dbReference type="Proteomes" id="UP000283530">
    <property type="component" value="Unassembled WGS sequence"/>
</dbReference>
<organism evidence="7 8">
    <name type="scientific">Cinnamomum micranthum f. kanehirae</name>
    <dbReference type="NCBI Taxonomy" id="337451"/>
    <lineage>
        <taxon>Eukaryota</taxon>
        <taxon>Viridiplantae</taxon>
        <taxon>Streptophyta</taxon>
        <taxon>Embryophyta</taxon>
        <taxon>Tracheophyta</taxon>
        <taxon>Spermatophyta</taxon>
        <taxon>Magnoliopsida</taxon>
        <taxon>Magnoliidae</taxon>
        <taxon>Laurales</taxon>
        <taxon>Lauraceae</taxon>
        <taxon>Cinnamomum</taxon>
    </lineage>
</organism>
<dbReference type="InterPro" id="IPR032675">
    <property type="entry name" value="LRR_dom_sf"/>
</dbReference>
<proteinExistence type="predicted"/>
<keyword evidence="5" id="KW-0472">Membrane</keyword>
<keyword evidence="6" id="KW-0325">Glycoprotein</keyword>
<dbReference type="InterPro" id="IPR046956">
    <property type="entry name" value="RLP23-like"/>
</dbReference>
<evidence type="ECO:0000256" key="3">
    <source>
        <dbReference type="ARBA" id="ARBA00022729"/>
    </source>
</evidence>
<dbReference type="Pfam" id="PF00560">
    <property type="entry name" value="LRR_1"/>
    <property type="match status" value="1"/>
</dbReference>
<dbReference type="Pfam" id="PF13855">
    <property type="entry name" value="LRR_8"/>
    <property type="match status" value="1"/>
</dbReference>
<keyword evidence="8" id="KW-1185">Reference proteome</keyword>
<dbReference type="PANTHER" id="PTHR48063:SF16">
    <property type="entry name" value="LRR RECEPTOR-LIKE SERINE_THREONINE-PROTEIN KINASE GSO1"/>
    <property type="match status" value="1"/>
</dbReference>
<keyword evidence="7" id="KW-0675">Receptor</keyword>
<dbReference type="OrthoDB" id="8731593at2759"/>
<dbReference type="SUPFAM" id="SSF52058">
    <property type="entry name" value="L domain-like"/>
    <property type="match status" value="1"/>
</dbReference>
<dbReference type="EMBL" id="QPKB01000010">
    <property type="protein sequence ID" value="RWR93263.1"/>
    <property type="molecule type" value="Genomic_DNA"/>
</dbReference>
<dbReference type="STRING" id="337451.A0A443PRA9"/>
<sequence>MKLSYLNLFDAYFFGTVPWQIRNISGLRYLDLHDQYDECLEIENLQWLSHLSSLQYLDMGYVNLSRVAYWLQPINMIPSLFVLCLSSCDLRNSSTLLHLNLTSLTLANSRSLVTLDLKHNRLEGPILNFLCGYCNLLKLDLSSNNLMGDLNGFLKSLTKCGANNLEKHVRLASIREFYHSHNIFSGILPESLGQLSNLVGLKMSYNSLEGAISEAHFTNLTRLEVLDMSANSFVFNVSRHWIPPFQLKRIALRSCQLGP</sequence>
<evidence type="ECO:0000256" key="2">
    <source>
        <dbReference type="ARBA" id="ARBA00022692"/>
    </source>
</evidence>
<dbReference type="GO" id="GO:0016020">
    <property type="term" value="C:membrane"/>
    <property type="evidence" value="ECO:0007669"/>
    <property type="project" value="UniProtKB-SubCell"/>
</dbReference>
<protein>
    <submittedName>
        <fullName evidence="7">Receptor-like protein 12 isoform X4</fullName>
    </submittedName>
</protein>
<keyword evidence="2" id="KW-0812">Transmembrane</keyword>
<comment type="subcellular location">
    <subcellularLocation>
        <location evidence="1">Membrane</location>
        <topology evidence="1">Single-pass type I membrane protein</topology>
    </subcellularLocation>
</comment>
<evidence type="ECO:0000256" key="5">
    <source>
        <dbReference type="ARBA" id="ARBA00023136"/>
    </source>
</evidence>
<accession>A0A443PRA9</accession>
<reference evidence="7 8" key="1">
    <citation type="journal article" date="2019" name="Nat. Plants">
        <title>Stout camphor tree genome fills gaps in understanding of flowering plant genome evolution.</title>
        <authorList>
            <person name="Chaw S.M."/>
            <person name="Liu Y.C."/>
            <person name="Wu Y.W."/>
            <person name="Wang H.Y."/>
            <person name="Lin C.I."/>
            <person name="Wu C.S."/>
            <person name="Ke H.M."/>
            <person name="Chang L.Y."/>
            <person name="Hsu C.Y."/>
            <person name="Yang H.T."/>
            <person name="Sudianto E."/>
            <person name="Hsu M.H."/>
            <person name="Wu K.P."/>
            <person name="Wang L.N."/>
            <person name="Leebens-Mack J.H."/>
            <person name="Tsai I.J."/>
        </authorList>
    </citation>
    <scope>NUCLEOTIDE SEQUENCE [LARGE SCALE GENOMIC DNA]</scope>
    <source>
        <strain evidence="8">cv. Chaw 1501</strain>
        <tissue evidence="7">Young leaves</tissue>
    </source>
</reference>
<evidence type="ECO:0000256" key="6">
    <source>
        <dbReference type="ARBA" id="ARBA00023180"/>
    </source>
</evidence>
<keyword evidence="3" id="KW-0732">Signal</keyword>
<dbReference type="PANTHER" id="PTHR48063">
    <property type="entry name" value="LRR RECEPTOR-LIKE KINASE"/>
    <property type="match status" value="1"/>
</dbReference>
<keyword evidence="4" id="KW-1133">Transmembrane helix</keyword>
<gene>
    <name evidence="7" type="ORF">CKAN_02250500</name>
</gene>
<evidence type="ECO:0000256" key="1">
    <source>
        <dbReference type="ARBA" id="ARBA00004479"/>
    </source>
</evidence>
<dbReference type="AlphaFoldDB" id="A0A443PRA9"/>
<dbReference type="InterPro" id="IPR001611">
    <property type="entry name" value="Leu-rich_rpt"/>
</dbReference>
<name>A0A443PRA9_9MAGN</name>
<dbReference type="Gene3D" id="3.80.10.10">
    <property type="entry name" value="Ribonuclease Inhibitor"/>
    <property type="match status" value="1"/>
</dbReference>
<evidence type="ECO:0000256" key="4">
    <source>
        <dbReference type="ARBA" id="ARBA00022989"/>
    </source>
</evidence>
<evidence type="ECO:0000313" key="7">
    <source>
        <dbReference type="EMBL" id="RWR93263.1"/>
    </source>
</evidence>